<dbReference type="Proteomes" id="UP000004810">
    <property type="component" value="Unassembled WGS sequence"/>
</dbReference>
<comment type="caution">
    <text evidence="1">The sequence shown here is derived from an EMBL/GenBank/DDBJ whole genome shotgun (WGS) entry which is preliminary data.</text>
</comment>
<sequence length="57" mass="6618">GRNIGVDRIWSWNKECKKMRRISSPGATISSQIEHNKSCGTTSQYVQIDYHFVFSLR</sequence>
<accession>J9AVL8</accession>
<dbReference type="AlphaFoldDB" id="J9AVL8"/>
<dbReference type="EMBL" id="ADBV01006455">
    <property type="protein sequence ID" value="EJW78530.1"/>
    <property type="molecule type" value="Genomic_DNA"/>
</dbReference>
<name>J9AVL8_WUCBA</name>
<protein>
    <submittedName>
        <fullName evidence="1">Uncharacterized protein</fullName>
    </submittedName>
</protein>
<organism evidence="1 2">
    <name type="scientific">Wuchereria bancrofti</name>
    <dbReference type="NCBI Taxonomy" id="6293"/>
    <lineage>
        <taxon>Eukaryota</taxon>
        <taxon>Metazoa</taxon>
        <taxon>Ecdysozoa</taxon>
        <taxon>Nematoda</taxon>
        <taxon>Chromadorea</taxon>
        <taxon>Rhabditida</taxon>
        <taxon>Spirurina</taxon>
        <taxon>Spiruromorpha</taxon>
        <taxon>Filarioidea</taxon>
        <taxon>Onchocercidae</taxon>
        <taxon>Wuchereria</taxon>
    </lineage>
</organism>
<proteinExistence type="predicted"/>
<reference evidence="2" key="1">
    <citation type="submission" date="2012-08" db="EMBL/GenBank/DDBJ databases">
        <title>The Genome Sequence of Wuchereria bancrofti.</title>
        <authorList>
            <person name="Nutman T.B."/>
            <person name="Fink D.L."/>
            <person name="Russ C."/>
            <person name="Young S."/>
            <person name="Zeng Q."/>
            <person name="Koehrsen M."/>
            <person name="Alvarado L."/>
            <person name="Berlin A."/>
            <person name="Chapman S.B."/>
            <person name="Chen Z."/>
            <person name="Freedman E."/>
            <person name="Gellesch M."/>
            <person name="Goldberg J."/>
            <person name="Griggs A."/>
            <person name="Gujja S."/>
            <person name="Heilman E.R."/>
            <person name="Heiman D."/>
            <person name="Hepburn T."/>
            <person name="Howarth C."/>
            <person name="Jen D."/>
            <person name="Larson L."/>
            <person name="Lewis B."/>
            <person name="Mehta T."/>
            <person name="Park D."/>
            <person name="Pearson M."/>
            <person name="Roberts A."/>
            <person name="Saif S."/>
            <person name="Shea T."/>
            <person name="Shenoy N."/>
            <person name="Sisk P."/>
            <person name="Stolte C."/>
            <person name="Sykes S."/>
            <person name="Walk T."/>
            <person name="White J."/>
            <person name="Yandava C."/>
            <person name="Haas B."/>
            <person name="Henn M.R."/>
            <person name="Nusbaum C."/>
            <person name="Birren B."/>
        </authorList>
    </citation>
    <scope>NUCLEOTIDE SEQUENCE [LARGE SCALE GENOMIC DNA]</scope>
    <source>
        <strain evidence="2">NA</strain>
    </source>
</reference>
<evidence type="ECO:0000313" key="2">
    <source>
        <dbReference type="Proteomes" id="UP000004810"/>
    </source>
</evidence>
<gene>
    <name evidence="1" type="ORF">WUBG_10561</name>
</gene>
<feature type="non-terminal residue" evidence="1">
    <location>
        <position position="1"/>
    </location>
</feature>
<evidence type="ECO:0000313" key="1">
    <source>
        <dbReference type="EMBL" id="EJW78530.1"/>
    </source>
</evidence>